<dbReference type="Proteomes" id="UP000676336">
    <property type="component" value="Unassembled WGS sequence"/>
</dbReference>
<dbReference type="EMBL" id="CAJOBI010061595">
    <property type="protein sequence ID" value="CAF4417931.1"/>
    <property type="molecule type" value="Genomic_DNA"/>
</dbReference>
<accession>A0A8S2VTW7</accession>
<dbReference type="AlphaFoldDB" id="A0A8S2VTW7"/>
<feature type="domain" description="PPPDE" evidence="4">
    <location>
        <begin position="1"/>
        <end position="64"/>
    </location>
</feature>
<sequence length="64" mass="7700">MLYEYFFIFRVDLGQTKKTLAEIQTWVSQKSTTNFRGHQYDLLDWNCNNFSDEFTKYLLNSTTS</sequence>
<proteinExistence type="inferred from homology"/>
<organism evidence="5 6">
    <name type="scientific">Rotaria magnacalcarata</name>
    <dbReference type="NCBI Taxonomy" id="392030"/>
    <lineage>
        <taxon>Eukaryota</taxon>
        <taxon>Metazoa</taxon>
        <taxon>Spiralia</taxon>
        <taxon>Gnathifera</taxon>
        <taxon>Rotifera</taxon>
        <taxon>Eurotatoria</taxon>
        <taxon>Bdelloidea</taxon>
        <taxon>Philodinida</taxon>
        <taxon>Philodinidae</taxon>
        <taxon>Rotaria</taxon>
    </lineage>
</organism>
<keyword evidence="3" id="KW-0378">Hydrolase</keyword>
<evidence type="ECO:0000256" key="2">
    <source>
        <dbReference type="ARBA" id="ARBA00022670"/>
    </source>
</evidence>
<comment type="caution">
    <text evidence="5">The sequence shown here is derived from an EMBL/GenBank/DDBJ whole genome shotgun (WGS) entry which is preliminary data.</text>
</comment>
<evidence type="ECO:0000256" key="1">
    <source>
        <dbReference type="ARBA" id="ARBA00008140"/>
    </source>
</evidence>
<dbReference type="Gene3D" id="3.90.1720.30">
    <property type="entry name" value="PPPDE domains"/>
    <property type="match status" value="1"/>
</dbReference>
<reference evidence="5" key="1">
    <citation type="submission" date="2021-02" db="EMBL/GenBank/DDBJ databases">
        <authorList>
            <person name="Nowell W R."/>
        </authorList>
    </citation>
    <scope>NUCLEOTIDE SEQUENCE</scope>
</reference>
<keyword evidence="2" id="KW-0645">Protease</keyword>
<dbReference type="Pfam" id="PF05903">
    <property type="entry name" value="Peptidase_C97"/>
    <property type="match status" value="1"/>
</dbReference>
<dbReference type="InterPro" id="IPR042266">
    <property type="entry name" value="PPPDE_sf"/>
</dbReference>
<protein>
    <recommendedName>
        <fullName evidence="4">PPPDE domain-containing protein</fullName>
    </recommendedName>
</protein>
<evidence type="ECO:0000259" key="4">
    <source>
        <dbReference type="PROSITE" id="PS51858"/>
    </source>
</evidence>
<dbReference type="PROSITE" id="PS51858">
    <property type="entry name" value="PPPDE"/>
    <property type="match status" value="1"/>
</dbReference>
<evidence type="ECO:0000313" key="6">
    <source>
        <dbReference type="Proteomes" id="UP000676336"/>
    </source>
</evidence>
<dbReference type="InterPro" id="IPR008580">
    <property type="entry name" value="PPPDE_dom"/>
</dbReference>
<evidence type="ECO:0000313" key="5">
    <source>
        <dbReference type="EMBL" id="CAF4417931.1"/>
    </source>
</evidence>
<gene>
    <name evidence="5" type="ORF">SMN809_LOCUS31215</name>
</gene>
<dbReference type="GO" id="GO:0006508">
    <property type="term" value="P:proteolysis"/>
    <property type="evidence" value="ECO:0007669"/>
    <property type="project" value="UniProtKB-KW"/>
</dbReference>
<feature type="non-terminal residue" evidence="5">
    <location>
        <position position="1"/>
    </location>
</feature>
<comment type="similarity">
    <text evidence="1">Belongs to the DeSI family.</text>
</comment>
<dbReference type="GO" id="GO:0008233">
    <property type="term" value="F:peptidase activity"/>
    <property type="evidence" value="ECO:0007669"/>
    <property type="project" value="UniProtKB-KW"/>
</dbReference>
<name>A0A8S2VTW7_9BILA</name>
<evidence type="ECO:0000256" key="3">
    <source>
        <dbReference type="ARBA" id="ARBA00022801"/>
    </source>
</evidence>